<dbReference type="AlphaFoldDB" id="A0A517PGE9"/>
<dbReference type="RefSeq" id="WP_145180032.1">
    <property type="nucleotide sequence ID" value="NZ_CP036266.1"/>
</dbReference>
<accession>A0A517PGE9</accession>
<evidence type="ECO:0008006" key="3">
    <source>
        <dbReference type="Google" id="ProtNLM"/>
    </source>
</evidence>
<protein>
    <recommendedName>
        <fullName evidence="3">PqqD family protein</fullName>
    </recommendedName>
</protein>
<name>A0A517PGE9_9PLAN</name>
<organism evidence="1 2">
    <name type="scientific">Gimesia chilikensis</name>
    <dbReference type="NCBI Taxonomy" id="2605989"/>
    <lineage>
        <taxon>Bacteria</taxon>
        <taxon>Pseudomonadati</taxon>
        <taxon>Planctomycetota</taxon>
        <taxon>Planctomycetia</taxon>
        <taxon>Planctomycetales</taxon>
        <taxon>Planctomycetaceae</taxon>
        <taxon>Gimesia</taxon>
    </lineage>
</organism>
<evidence type="ECO:0000313" key="1">
    <source>
        <dbReference type="EMBL" id="QDT18460.1"/>
    </source>
</evidence>
<dbReference type="EMBL" id="CP036266">
    <property type="protein sequence ID" value="QDT18460.1"/>
    <property type="molecule type" value="Genomic_DNA"/>
</dbReference>
<dbReference type="InterPro" id="IPR041881">
    <property type="entry name" value="PqqD_sf"/>
</dbReference>
<dbReference type="Proteomes" id="UP000320421">
    <property type="component" value="Chromosome"/>
</dbReference>
<dbReference type="OrthoDB" id="288780at2"/>
<evidence type="ECO:0000313" key="2">
    <source>
        <dbReference type="Proteomes" id="UP000320421"/>
    </source>
</evidence>
<reference evidence="1 2" key="1">
    <citation type="submission" date="2019-02" db="EMBL/GenBank/DDBJ databases">
        <title>Deep-cultivation of Planctomycetes and their phenomic and genomic characterization uncovers novel biology.</title>
        <authorList>
            <person name="Wiegand S."/>
            <person name="Jogler M."/>
            <person name="Boedeker C."/>
            <person name="Pinto D."/>
            <person name="Vollmers J."/>
            <person name="Rivas-Marin E."/>
            <person name="Kohn T."/>
            <person name="Peeters S.H."/>
            <person name="Heuer A."/>
            <person name="Rast P."/>
            <person name="Oberbeckmann S."/>
            <person name="Bunk B."/>
            <person name="Jeske O."/>
            <person name="Meyerdierks A."/>
            <person name="Storesund J.E."/>
            <person name="Kallscheuer N."/>
            <person name="Luecker S."/>
            <person name="Lage O.M."/>
            <person name="Pohl T."/>
            <person name="Merkel B.J."/>
            <person name="Hornburger P."/>
            <person name="Mueller R.-W."/>
            <person name="Bruemmer F."/>
            <person name="Labrenz M."/>
            <person name="Spormann A.M."/>
            <person name="Op den Camp H."/>
            <person name="Overmann J."/>
            <person name="Amann R."/>
            <person name="Jetten M.S.M."/>
            <person name="Mascher T."/>
            <person name="Medema M.H."/>
            <person name="Devos D.P."/>
            <person name="Kaster A.-K."/>
            <person name="Ovreas L."/>
            <person name="Rohde M."/>
            <person name="Galperin M.Y."/>
            <person name="Jogler C."/>
        </authorList>
    </citation>
    <scope>NUCLEOTIDE SEQUENCE [LARGE SCALE GENOMIC DNA]</scope>
    <source>
        <strain evidence="1 2">HG66A1</strain>
    </source>
</reference>
<keyword evidence="2" id="KW-1185">Reference proteome</keyword>
<gene>
    <name evidence="1" type="ORF">HG66A1_02210</name>
</gene>
<sequence>MDEKYFSRKACWHTMEGQLVVHDSFSEHAPRMITMEPWYAVVFMSADGEHTVGDFVIQMAAQYEAGEPAGLREQIHEIMGTLIEEGILRLHEEPEPLPTYFAEEYFEQDAEIRNQQMQADGLID</sequence>
<proteinExistence type="predicted"/>
<dbReference type="Gene3D" id="1.10.10.1150">
    <property type="entry name" value="Coenzyme PQQ synthesis protein D (PqqD)"/>
    <property type="match status" value="1"/>
</dbReference>